<evidence type="ECO:0000256" key="7">
    <source>
        <dbReference type="ARBA" id="ARBA00048744"/>
    </source>
</evidence>
<dbReference type="GO" id="GO:0031380">
    <property type="term" value="C:nuclear RNA-directed RNA polymerase complex"/>
    <property type="evidence" value="ECO:0007669"/>
    <property type="project" value="TreeGrafter"/>
</dbReference>
<evidence type="ECO:0000259" key="11">
    <source>
        <dbReference type="Pfam" id="PF05183"/>
    </source>
</evidence>
<accession>A0A6P8CUG3</accession>
<evidence type="ECO:0000259" key="12">
    <source>
        <dbReference type="Pfam" id="PF26249"/>
    </source>
</evidence>
<dbReference type="GO" id="GO:0003968">
    <property type="term" value="F:RNA-directed RNA polymerase activity"/>
    <property type="evidence" value="ECO:0007669"/>
    <property type="project" value="UniProtKB-KW"/>
</dbReference>
<keyword evidence="4 9" id="KW-0548">Nucleotidyltransferase</keyword>
<keyword evidence="2 9" id="KW-0696">RNA-directed RNA polymerase</keyword>
<dbReference type="InterPro" id="IPR007855">
    <property type="entry name" value="RDRP"/>
</dbReference>
<organism evidence="15 16">
    <name type="scientific">Punica granatum</name>
    <name type="common">Pomegranate</name>
    <dbReference type="NCBI Taxonomy" id="22663"/>
    <lineage>
        <taxon>Eukaryota</taxon>
        <taxon>Viridiplantae</taxon>
        <taxon>Streptophyta</taxon>
        <taxon>Embryophyta</taxon>
        <taxon>Tracheophyta</taxon>
        <taxon>Spermatophyta</taxon>
        <taxon>Magnoliopsida</taxon>
        <taxon>eudicotyledons</taxon>
        <taxon>Gunneridae</taxon>
        <taxon>Pentapetalae</taxon>
        <taxon>rosids</taxon>
        <taxon>malvids</taxon>
        <taxon>Myrtales</taxon>
        <taxon>Lythraceae</taxon>
        <taxon>Punica</taxon>
    </lineage>
</organism>
<evidence type="ECO:0000259" key="13">
    <source>
        <dbReference type="Pfam" id="PF26252"/>
    </source>
</evidence>
<feature type="domain" description="RDRP helical" evidence="13">
    <location>
        <begin position="196"/>
        <end position="260"/>
    </location>
</feature>
<reference evidence="15" key="1">
    <citation type="journal article" date="2020" name="Plant Biotechnol. J.">
        <title>The pomegranate (Punica granatum L.) draft genome dissects genetic divergence between soft- and hard-seeded cultivars.</title>
        <authorList>
            <person name="Luo X."/>
            <person name="Li H."/>
            <person name="Wu Z."/>
            <person name="Yao W."/>
            <person name="Zhao P."/>
            <person name="Cao D."/>
            <person name="Yu H."/>
            <person name="Li K."/>
            <person name="Poudel K."/>
            <person name="Zhao D."/>
            <person name="Zhang F."/>
            <person name="Xia X."/>
            <person name="Chen L."/>
            <person name="Wang Q."/>
            <person name="Jing D."/>
            <person name="Cao S."/>
        </authorList>
    </citation>
    <scope>NUCLEOTIDE SEQUENCE [LARGE SCALE GENOMIC DNA]</scope>
    <source>
        <strain evidence="15">cv. Tunisia</strain>
    </source>
</reference>
<dbReference type="RefSeq" id="XP_031388362.1">
    <property type="nucleotide sequence ID" value="XM_031532502.1"/>
</dbReference>
<dbReference type="GeneID" id="116201314"/>
<dbReference type="Pfam" id="PF05183">
    <property type="entry name" value="RdRP"/>
    <property type="match status" value="1"/>
</dbReference>
<proteinExistence type="inferred from homology"/>
<sequence length="1038" mass="115717">MNDPNNNGNVGSTQPQPQRVPLPNSVEDALRRICTEQSQPQPEAPARRELADMGEVAALQVLEKISGTRIKRSLDGFIVYMGKRARSTGGSSSPSPHKSSSERSGGGCPATKQALRFNVQSSLDGFIIRSTGGPPSPSPHKSSSERNCGGSPAVKQVLNFNDDASVSSPIRMHLGENSLLGSENGSGERTNPSEALNELEFLKAFLLLSYIGEAKLEEVISTDEIRQLKDLQMADFESKIWDRLGSRLVKGEDRCKYLEWDSRKTHYYHCHVSPYRSYRFKGPFINKTRTLLHKTLGDENVLLVKLEGFSSVGHPDSLAVYREIAKDGILVGSRRYRFFVFKDGKGERKKDRTASSVKCYFVHLEGNPIFANKSVHEARCMFMHAHTVSSVSNYMIRFSLILSKTVSLEVDLAGVKVEVIPDVECKDEKGNTIYDRKGKPLIHTDGTGYVSADIASKCPGSIIKGKCISNQVTETLAGSGEKTSEQMQRLESHFDEAPLLIQCRLFHEGRAVKGTLLVNNLLNEKTIQVRDSMIKVEKDPQLSTKQTVNSLEIVGMSNKPKGASLSKTLIALLSYGGVPNDYFLNLLKNALGDARGVFSSKRSALKVSLNHCEMDNFNSARMILGGIPLEEPYLHFHLSILMKLEKKSLRSGRIPIPDSYYLMGTADPTGSLKPDEVCIILDSGQISGEVLVYRNPGLHFGDIHVLKATYREELEAYVGNSKYGILFPSVGPRSLADEIAGGDFDGDMYWVSRNPQLLKYYKLSKPWTSASIQQVVNSTKPSDLTADQLEEELINLWLTARFRPSYAISEAADSWQALMDRFLTISADQPQERDLMERNMLQLIDLYYDALDQPKKGGKKVEVPPELKADVFPHYMGKNDSYTSSSILGIIYDTVNSFLEEDHTVREVWKLPIFDVGVSEACLKKWTDLYDNYRKDMAAALNRDEGEDESADEVIQKYKQIFLEAAEFEESSRREEDIFEEALAIYNITYDYAKNVGSVGLCAFAWRVAGSALCKFHAMKQGEKSITCLPSILKEILS</sequence>
<dbReference type="GO" id="GO:0003723">
    <property type="term" value="F:RNA binding"/>
    <property type="evidence" value="ECO:0007669"/>
    <property type="project" value="UniProtKB-KW"/>
</dbReference>
<comment type="function">
    <text evidence="8 9">Probably involved in the RNA silencing pathway and required for the generation of small interfering RNAs (siRNAs).</text>
</comment>
<dbReference type="OrthoDB" id="6513042at2759"/>
<dbReference type="Pfam" id="PF26252">
    <property type="entry name" value="RdRP_helical"/>
    <property type="match status" value="1"/>
</dbReference>
<gene>
    <name evidence="16" type="primary">LOC116201314</name>
</gene>
<evidence type="ECO:0000256" key="9">
    <source>
        <dbReference type="RuleBase" id="RU363098"/>
    </source>
</evidence>
<comment type="similarity">
    <text evidence="1 9">Belongs to the RdRP family.</text>
</comment>
<dbReference type="EC" id="2.7.7.48" evidence="9"/>
<keyword evidence="15" id="KW-1185">Reference proteome</keyword>
<evidence type="ECO:0000256" key="6">
    <source>
        <dbReference type="ARBA" id="ARBA00023158"/>
    </source>
</evidence>
<dbReference type="AlphaFoldDB" id="A0A6P8CUG3"/>
<evidence type="ECO:0000259" key="14">
    <source>
        <dbReference type="Pfam" id="PF26253"/>
    </source>
</evidence>
<evidence type="ECO:0000256" key="8">
    <source>
        <dbReference type="ARBA" id="ARBA00093763"/>
    </source>
</evidence>
<dbReference type="Proteomes" id="UP000515151">
    <property type="component" value="Chromosome 3"/>
</dbReference>
<dbReference type="InterPro" id="IPR058752">
    <property type="entry name" value="RDRP_C_head"/>
</dbReference>
<reference evidence="16" key="2">
    <citation type="submission" date="2025-08" db="UniProtKB">
        <authorList>
            <consortium name="RefSeq"/>
        </authorList>
    </citation>
    <scope>IDENTIFICATION</scope>
    <source>
        <tissue evidence="16">Leaf</tissue>
    </source>
</reference>
<feature type="region of interest" description="Disordered" evidence="10">
    <location>
        <begin position="126"/>
        <end position="154"/>
    </location>
</feature>
<feature type="domain" description="RDRP C-terminal head" evidence="14">
    <location>
        <begin position="945"/>
        <end position="1025"/>
    </location>
</feature>
<keyword evidence="5 9" id="KW-0694">RNA-binding</keyword>
<evidence type="ECO:0000256" key="10">
    <source>
        <dbReference type="SAM" id="MobiDB-lite"/>
    </source>
</evidence>
<keyword evidence="3 9" id="KW-0808">Transferase</keyword>
<evidence type="ECO:0000256" key="2">
    <source>
        <dbReference type="ARBA" id="ARBA00022484"/>
    </source>
</evidence>
<evidence type="ECO:0000256" key="4">
    <source>
        <dbReference type="ARBA" id="ARBA00022695"/>
    </source>
</evidence>
<feature type="compositionally biased region" description="Low complexity" evidence="10">
    <location>
        <begin position="87"/>
        <end position="98"/>
    </location>
</feature>
<protein>
    <recommendedName>
        <fullName evidence="9">RNA-dependent RNA polymerase</fullName>
        <ecNumber evidence="9">2.7.7.48</ecNumber>
    </recommendedName>
</protein>
<dbReference type="GO" id="GO:0030422">
    <property type="term" value="P:siRNA processing"/>
    <property type="evidence" value="ECO:0007669"/>
    <property type="project" value="TreeGrafter"/>
</dbReference>
<feature type="domain" description="RDRP core" evidence="11">
    <location>
        <begin position="280"/>
        <end position="895"/>
    </location>
</feature>
<dbReference type="Pfam" id="PF26249">
    <property type="entry name" value="4HB_RdRP3_N"/>
    <property type="match status" value="1"/>
</dbReference>
<dbReference type="PANTHER" id="PTHR23079:SF55">
    <property type="entry name" value="RNA-DIRECTED RNA POLYMERASE"/>
    <property type="match status" value="1"/>
</dbReference>
<feature type="domain" description="RDRP3-5 N-terminal" evidence="12">
    <location>
        <begin position="19"/>
        <end position="91"/>
    </location>
</feature>
<feature type="compositionally biased region" description="Polar residues" evidence="10">
    <location>
        <begin position="1"/>
        <end position="17"/>
    </location>
</feature>
<dbReference type="InterPro" id="IPR058697">
    <property type="entry name" value="RDRP3-5_N"/>
</dbReference>
<comment type="catalytic activity">
    <reaction evidence="7 9">
        <text>RNA(n) + a ribonucleoside 5'-triphosphate = RNA(n+1) + diphosphate</text>
        <dbReference type="Rhea" id="RHEA:21248"/>
        <dbReference type="Rhea" id="RHEA-COMP:14527"/>
        <dbReference type="Rhea" id="RHEA-COMP:17342"/>
        <dbReference type="ChEBI" id="CHEBI:33019"/>
        <dbReference type="ChEBI" id="CHEBI:61557"/>
        <dbReference type="ChEBI" id="CHEBI:140395"/>
        <dbReference type="EC" id="2.7.7.48"/>
    </reaction>
</comment>
<evidence type="ECO:0000256" key="5">
    <source>
        <dbReference type="ARBA" id="ARBA00022884"/>
    </source>
</evidence>
<dbReference type="PANTHER" id="PTHR23079">
    <property type="entry name" value="RNA-DEPENDENT RNA POLYMERASE"/>
    <property type="match status" value="1"/>
</dbReference>
<dbReference type="Pfam" id="PF26253">
    <property type="entry name" value="RdRP_head"/>
    <property type="match status" value="1"/>
</dbReference>
<dbReference type="InterPro" id="IPR057596">
    <property type="entry name" value="RDRP_core"/>
</dbReference>
<feature type="region of interest" description="Disordered" evidence="10">
    <location>
        <begin position="85"/>
        <end position="110"/>
    </location>
</feature>
<evidence type="ECO:0000313" key="15">
    <source>
        <dbReference type="Proteomes" id="UP000515151"/>
    </source>
</evidence>
<evidence type="ECO:0000256" key="1">
    <source>
        <dbReference type="ARBA" id="ARBA00005762"/>
    </source>
</evidence>
<keyword evidence="6 9" id="KW-0943">RNA-mediated gene silencing</keyword>
<feature type="region of interest" description="Disordered" evidence="10">
    <location>
        <begin position="1"/>
        <end position="48"/>
    </location>
</feature>
<evidence type="ECO:0000313" key="16">
    <source>
        <dbReference type="RefSeq" id="XP_031388362.1"/>
    </source>
</evidence>
<dbReference type="InterPro" id="IPR058751">
    <property type="entry name" value="RDRP_helical"/>
</dbReference>
<name>A0A6P8CUG3_PUNGR</name>
<evidence type="ECO:0000256" key="3">
    <source>
        <dbReference type="ARBA" id="ARBA00022679"/>
    </source>
</evidence>